<name>A0A3S2TQC0_9BACI</name>
<reference evidence="1 2" key="1">
    <citation type="submission" date="2019-01" db="EMBL/GenBank/DDBJ databases">
        <title>Bacillus sp. M5HDSG1-1, whole genome shotgun sequence.</title>
        <authorList>
            <person name="Tuo L."/>
        </authorList>
    </citation>
    <scope>NUCLEOTIDE SEQUENCE [LARGE SCALE GENOMIC DNA]</scope>
    <source>
        <strain evidence="1 2">M5HDSG1-1</strain>
    </source>
</reference>
<proteinExistence type="predicted"/>
<evidence type="ECO:0000313" key="2">
    <source>
        <dbReference type="Proteomes" id="UP000288024"/>
    </source>
</evidence>
<evidence type="ECO:0000313" key="1">
    <source>
        <dbReference type="EMBL" id="RVT56078.1"/>
    </source>
</evidence>
<organism evidence="1 2">
    <name type="scientific">Niallia taxi</name>
    <dbReference type="NCBI Taxonomy" id="2499688"/>
    <lineage>
        <taxon>Bacteria</taxon>
        <taxon>Bacillati</taxon>
        <taxon>Bacillota</taxon>
        <taxon>Bacilli</taxon>
        <taxon>Bacillales</taxon>
        <taxon>Bacillaceae</taxon>
        <taxon>Niallia</taxon>
    </lineage>
</organism>
<accession>A0A3S2TQC0</accession>
<dbReference type="Proteomes" id="UP000288024">
    <property type="component" value="Unassembled WGS sequence"/>
</dbReference>
<dbReference type="RefSeq" id="WP_127743155.1">
    <property type="nucleotide sequence ID" value="NZ_RZTZ01000055.1"/>
</dbReference>
<protein>
    <recommendedName>
        <fullName evidence="3">Cysteine-rich CPCC domain-containing protein</fullName>
    </recommendedName>
</protein>
<evidence type="ECO:0008006" key="3">
    <source>
        <dbReference type="Google" id="ProtNLM"/>
    </source>
</evidence>
<comment type="caution">
    <text evidence="1">The sequence shown here is derived from an EMBL/GenBank/DDBJ whole genome shotgun (WGS) entry which is preliminary data.</text>
</comment>
<dbReference type="EMBL" id="RZTZ01000055">
    <property type="protein sequence ID" value="RVT56078.1"/>
    <property type="molecule type" value="Genomic_DNA"/>
</dbReference>
<gene>
    <name evidence="1" type="ORF">EM808_28350</name>
</gene>
<keyword evidence="2" id="KW-1185">Reference proteome</keyword>
<sequence>MFFKKKKFYVCSVCGFDRLRGPLYNKDGLPDISLICGCCGFHPGYDDDELGYSFETYRNKWIQNGMEWLREEEKPTNWDLNKQLSNINVSYKG</sequence>
<dbReference type="AlphaFoldDB" id="A0A3S2TQC0"/>